<feature type="compositionally biased region" description="Basic and acidic residues" evidence="1">
    <location>
        <begin position="31"/>
        <end position="42"/>
    </location>
</feature>
<sequence length="79" mass="8194">MPATPASARWNAALAPITPPPMITTSAVGGTERKVDEEDKSRPFRRLSVSGAMSGAVGGAVRGESLISYLPVIVTQSNL</sequence>
<feature type="region of interest" description="Disordered" evidence="1">
    <location>
        <begin position="21"/>
        <end position="42"/>
    </location>
</feature>
<evidence type="ECO:0000256" key="1">
    <source>
        <dbReference type="SAM" id="MobiDB-lite"/>
    </source>
</evidence>
<dbReference type="Proteomes" id="UP001501009">
    <property type="component" value="Unassembled WGS sequence"/>
</dbReference>
<gene>
    <name evidence="2" type="ORF">GCM10022403_008750</name>
</gene>
<organism evidence="2 3">
    <name type="scientific">Streptomyces coacervatus</name>
    <dbReference type="NCBI Taxonomy" id="647381"/>
    <lineage>
        <taxon>Bacteria</taxon>
        <taxon>Bacillati</taxon>
        <taxon>Actinomycetota</taxon>
        <taxon>Actinomycetes</taxon>
        <taxon>Kitasatosporales</taxon>
        <taxon>Streptomycetaceae</taxon>
        <taxon>Streptomyces</taxon>
    </lineage>
</organism>
<accession>A0ABP7GWL0</accession>
<protein>
    <submittedName>
        <fullName evidence="2">Uncharacterized protein</fullName>
    </submittedName>
</protein>
<reference evidence="3" key="1">
    <citation type="journal article" date="2019" name="Int. J. Syst. Evol. Microbiol.">
        <title>The Global Catalogue of Microorganisms (GCM) 10K type strain sequencing project: providing services to taxonomists for standard genome sequencing and annotation.</title>
        <authorList>
            <consortium name="The Broad Institute Genomics Platform"/>
            <consortium name="The Broad Institute Genome Sequencing Center for Infectious Disease"/>
            <person name="Wu L."/>
            <person name="Ma J."/>
        </authorList>
    </citation>
    <scope>NUCLEOTIDE SEQUENCE [LARGE SCALE GENOMIC DNA]</scope>
    <source>
        <strain evidence="3">JCM 17138</strain>
    </source>
</reference>
<evidence type="ECO:0000313" key="3">
    <source>
        <dbReference type="Proteomes" id="UP001501009"/>
    </source>
</evidence>
<evidence type="ECO:0000313" key="2">
    <source>
        <dbReference type="EMBL" id="GAA3776171.1"/>
    </source>
</evidence>
<keyword evidence="3" id="KW-1185">Reference proteome</keyword>
<dbReference type="EMBL" id="BAABDE010000005">
    <property type="protein sequence ID" value="GAA3776171.1"/>
    <property type="molecule type" value="Genomic_DNA"/>
</dbReference>
<proteinExistence type="predicted"/>
<name>A0ABP7GWL0_9ACTN</name>
<comment type="caution">
    <text evidence="2">The sequence shown here is derived from an EMBL/GenBank/DDBJ whole genome shotgun (WGS) entry which is preliminary data.</text>
</comment>